<dbReference type="RefSeq" id="WP_069979734.1">
    <property type="nucleotide sequence ID" value="NZ_CP017269.1"/>
</dbReference>
<sequence>MKITFPHMGNLYIPLKAVFEELGAEVVVPPKSNKRTLELGTKYSPEGICIPFKLTLGNYIQSIENGADTLFMWSGCDVCRIGYYQALHKEILKNLDYSIQMVCVEPFKSIGEIKLFLHKLKRISSGANYLKLVTIFKKGISLIQQVDALDEMVCKVRARTEDHWTVDKVYASFQEAVSQSRGFQETTDVIEQYRRAFTEITVNTSKDIIKVGITGEIYSVVEPFINQDILRKLGQMGVEVYCSVTASEFIREQIDFLPFISSEKDEVHRAAKPYLDREIGGHARHTIGNTVRFGEKDFDGVIHLMPFTCMPEIVAQSILPTVAREKRIPILKLVLDEMTGEAGIQTRVEAFIDLLKRRKNFTKAGKDQ</sequence>
<dbReference type="STRING" id="1424294.Gferi_20240"/>
<dbReference type="OrthoDB" id="9780120at2"/>
<dbReference type="AlphaFoldDB" id="A0A1D8GL83"/>
<dbReference type="Gene3D" id="3.40.50.11900">
    <property type="match status" value="1"/>
</dbReference>
<dbReference type="PANTHER" id="PTHR32329:SF2">
    <property type="entry name" value="BIFUNCTIONAL PROTEIN [INCLUDES 2-HYDROXYACYL-COA DEHYDRATASE (N-TER) AND ITS ACTIVATOR DOMAIN (C_TERM)"/>
    <property type="match status" value="1"/>
</dbReference>
<name>A0A1D8GL83_9FIRM</name>
<dbReference type="Proteomes" id="UP000095743">
    <property type="component" value="Chromosome"/>
</dbReference>
<dbReference type="PANTHER" id="PTHR32329">
    <property type="entry name" value="BIFUNCTIONAL PROTEIN [INCLUDES 2-HYDROXYACYL-COA DEHYDRATASE (N-TER) AND ITS ACTIVATOR DOMAIN (C_TERM)-RELATED"/>
    <property type="match status" value="1"/>
</dbReference>
<gene>
    <name evidence="2" type="ORF">Gferi_20240</name>
</gene>
<dbReference type="InterPro" id="IPR018709">
    <property type="entry name" value="CoA_activase_DUF2229"/>
</dbReference>
<dbReference type="Pfam" id="PF09989">
    <property type="entry name" value="DUF2229"/>
    <property type="match status" value="1"/>
</dbReference>
<dbReference type="InterPro" id="IPR051805">
    <property type="entry name" value="Dehydratase_Activator_Redct"/>
</dbReference>
<keyword evidence="3" id="KW-1185">Reference proteome</keyword>
<protein>
    <submittedName>
        <fullName evidence="2">CoA protein activase</fullName>
    </submittedName>
</protein>
<dbReference type="EMBL" id="CP017269">
    <property type="protein sequence ID" value="AOT71660.1"/>
    <property type="molecule type" value="Genomic_DNA"/>
</dbReference>
<feature type="domain" description="DUF2229" evidence="1">
    <location>
        <begin position="10"/>
        <end position="72"/>
    </location>
</feature>
<reference evidence="2 3" key="1">
    <citation type="submission" date="2016-09" db="EMBL/GenBank/DDBJ databases">
        <title>Genomic analysis reveals versatility of anaerobic energy metabolism of Geosporobacter ferrireducens IRF9 of phylum Firmicutes.</title>
        <authorList>
            <person name="Kim S.-J."/>
        </authorList>
    </citation>
    <scope>NUCLEOTIDE SEQUENCE [LARGE SCALE GENOMIC DNA]</scope>
    <source>
        <strain evidence="2 3">IRF9</strain>
    </source>
</reference>
<proteinExistence type="predicted"/>
<evidence type="ECO:0000259" key="1">
    <source>
        <dbReference type="Pfam" id="PF09989"/>
    </source>
</evidence>
<organism evidence="2 3">
    <name type="scientific">Geosporobacter ferrireducens</name>
    <dbReference type="NCBI Taxonomy" id="1424294"/>
    <lineage>
        <taxon>Bacteria</taxon>
        <taxon>Bacillati</taxon>
        <taxon>Bacillota</taxon>
        <taxon>Clostridia</taxon>
        <taxon>Peptostreptococcales</taxon>
        <taxon>Thermotaleaceae</taxon>
        <taxon>Geosporobacter</taxon>
    </lineage>
</organism>
<evidence type="ECO:0000313" key="3">
    <source>
        <dbReference type="Proteomes" id="UP000095743"/>
    </source>
</evidence>
<evidence type="ECO:0000313" key="2">
    <source>
        <dbReference type="EMBL" id="AOT71660.1"/>
    </source>
</evidence>
<accession>A0A1D8GL83</accession>
<dbReference type="KEGG" id="gfe:Gferi_20240"/>